<dbReference type="EMBL" id="KI912113">
    <property type="protein sequence ID" value="ETS80065.1"/>
    <property type="molecule type" value="Genomic_DNA"/>
</dbReference>
<dbReference type="Gene3D" id="4.10.240.10">
    <property type="entry name" value="Zn(2)-C6 fungal-type DNA-binding domain"/>
    <property type="match status" value="1"/>
</dbReference>
<keyword evidence="4" id="KW-0805">Transcription regulation</keyword>
<dbReference type="PANTHER" id="PTHR47782">
    <property type="entry name" value="ZN(II)2CYS6 TRANSCRIPTION FACTOR (EUROFUNG)-RELATED"/>
    <property type="match status" value="1"/>
</dbReference>
<dbReference type="InParanoid" id="W3X1W2"/>
<feature type="region of interest" description="Disordered" evidence="8">
    <location>
        <begin position="70"/>
        <end position="163"/>
    </location>
</feature>
<sequence>MDDDGQPPLKRQRVLACRRCRHRKQKCDDPRPCTNCQKSGDECLPTEPAPRSHVESQYVKALEERIAELESLDPQQSLDHMLGSVRGQQRRTSSNSTLSYHVQPPERPSTNGTSSIGVLRPRTLADTNEDDTAPSPKSGPRTRLASYTGVPTRRSMLTNDDESDTGFDHMIFGLIASPSAPRDDGSEPSPATHDEISGGRPPTSHFQRGEITPELRELLLETYRDRAQVQYPFLHWPTFLEWHVSWVEDSFPSSRTRWQGFFVNLAYATALLLLHGSRASKMDAQMFYRNGVELLPFVLAEQDSVLHVQAYLLLSVHALHKSSSGRILTLASTTMRYCVQQQFHLAETEPVPATPSIRLRNQVRRRCFWCAYKLDRLVMSSFDLPPSIPDAMITLKIYNNIDDHDLLQVARTTLRDCELPDVPTYTCVSSSLHIVQCRRIQSEIMAFTLRWDYATRFEKSPEWRIRILAELESYKSRVQKFSDPQSKGYTSHRWLAMIYHYTLLMLYRPTKETVLGPAGDWSVQASSQACLIFRKTQMDRQIAQSWLGLLVQFQSGITLLYCFWATPPVNRTENYDSPDVSDAIRACSNILAIMADRWPRADCLRDVFELIAREIPLIDRPNRPPKRLSERSITTICEKLPQVRALIVHRPILRMIEEMISEDFPRQVPAEPLPRPPSVPGLLAPIDKSPQDLRAAQASQTNNVPPHTMLTFELPFSAEPVYNFDSMGAEADNPGTEELLSFPGMFDYEEWQ</sequence>
<feature type="region of interest" description="Disordered" evidence="8">
    <location>
        <begin position="176"/>
        <end position="210"/>
    </location>
</feature>
<gene>
    <name evidence="10" type="ORF">PFICI_07594</name>
</gene>
<dbReference type="GeneID" id="19272607"/>
<dbReference type="GO" id="GO:0000981">
    <property type="term" value="F:DNA-binding transcription factor activity, RNA polymerase II-specific"/>
    <property type="evidence" value="ECO:0007669"/>
    <property type="project" value="InterPro"/>
</dbReference>
<evidence type="ECO:0000256" key="4">
    <source>
        <dbReference type="ARBA" id="ARBA00023015"/>
    </source>
</evidence>
<accession>W3X1W2</accession>
<dbReference type="InterPro" id="IPR052202">
    <property type="entry name" value="Yeast_MetPath_Reg"/>
</dbReference>
<dbReference type="GO" id="GO:0043565">
    <property type="term" value="F:sequence-specific DNA binding"/>
    <property type="evidence" value="ECO:0007669"/>
    <property type="project" value="TreeGrafter"/>
</dbReference>
<keyword evidence="3" id="KW-0862">Zinc</keyword>
<dbReference type="Proteomes" id="UP000030651">
    <property type="component" value="Unassembled WGS sequence"/>
</dbReference>
<evidence type="ECO:0000256" key="2">
    <source>
        <dbReference type="ARBA" id="ARBA00022723"/>
    </source>
</evidence>
<dbReference type="OMA" id="HVFAQPD"/>
<keyword evidence="11" id="KW-1185">Reference proteome</keyword>
<keyword evidence="2" id="KW-0479">Metal-binding</keyword>
<proteinExistence type="predicted"/>
<dbReference type="Pfam" id="PF00172">
    <property type="entry name" value="Zn_clus"/>
    <property type="match status" value="1"/>
</dbReference>
<feature type="domain" description="Zn(2)-C6 fungal-type" evidence="9">
    <location>
        <begin position="16"/>
        <end position="43"/>
    </location>
</feature>
<dbReference type="GO" id="GO:0045944">
    <property type="term" value="P:positive regulation of transcription by RNA polymerase II"/>
    <property type="evidence" value="ECO:0007669"/>
    <property type="project" value="TreeGrafter"/>
</dbReference>
<dbReference type="OrthoDB" id="189997at2759"/>
<dbReference type="KEGG" id="pfy:PFICI_07594"/>
<dbReference type="SMART" id="SM00906">
    <property type="entry name" value="Fungal_trans"/>
    <property type="match status" value="1"/>
</dbReference>
<evidence type="ECO:0000259" key="9">
    <source>
        <dbReference type="PROSITE" id="PS50048"/>
    </source>
</evidence>
<dbReference type="GO" id="GO:0008270">
    <property type="term" value="F:zinc ion binding"/>
    <property type="evidence" value="ECO:0007669"/>
    <property type="project" value="InterPro"/>
</dbReference>
<dbReference type="RefSeq" id="XP_007834366.1">
    <property type="nucleotide sequence ID" value="XM_007836175.1"/>
</dbReference>
<dbReference type="AlphaFoldDB" id="W3X1W2"/>
<dbReference type="GO" id="GO:0005634">
    <property type="term" value="C:nucleus"/>
    <property type="evidence" value="ECO:0007669"/>
    <property type="project" value="UniProtKB-SubCell"/>
</dbReference>
<dbReference type="GO" id="GO:0006351">
    <property type="term" value="P:DNA-templated transcription"/>
    <property type="evidence" value="ECO:0007669"/>
    <property type="project" value="InterPro"/>
</dbReference>
<keyword evidence="5" id="KW-0238">DNA-binding</keyword>
<evidence type="ECO:0000256" key="8">
    <source>
        <dbReference type="SAM" id="MobiDB-lite"/>
    </source>
</evidence>
<keyword evidence="6" id="KW-0804">Transcription</keyword>
<reference evidence="11" key="1">
    <citation type="journal article" date="2015" name="BMC Genomics">
        <title>Genomic and transcriptomic analysis of the endophytic fungus Pestalotiopsis fici reveals its lifestyle and high potential for synthesis of natural products.</title>
        <authorList>
            <person name="Wang X."/>
            <person name="Zhang X."/>
            <person name="Liu L."/>
            <person name="Xiang M."/>
            <person name="Wang W."/>
            <person name="Sun X."/>
            <person name="Che Y."/>
            <person name="Guo L."/>
            <person name="Liu G."/>
            <person name="Guo L."/>
            <person name="Wang C."/>
            <person name="Yin W.B."/>
            <person name="Stadler M."/>
            <person name="Zhang X."/>
            <person name="Liu X."/>
        </authorList>
    </citation>
    <scope>NUCLEOTIDE SEQUENCE [LARGE SCALE GENOMIC DNA]</scope>
    <source>
        <strain evidence="11">W106-1 / CGMCC3.15140</strain>
    </source>
</reference>
<dbReference type="InterPro" id="IPR007219">
    <property type="entry name" value="XnlR_reg_dom"/>
</dbReference>
<protein>
    <recommendedName>
        <fullName evidence="9">Zn(2)-C6 fungal-type domain-containing protein</fullName>
    </recommendedName>
</protein>
<dbReference type="SMART" id="SM00066">
    <property type="entry name" value="GAL4"/>
    <property type="match status" value="1"/>
</dbReference>
<evidence type="ECO:0000313" key="11">
    <source>
        <dbReference type="Proteomes" id="UP000030651"/>
    </source>
</evidence>
<dbReference type="HOGENOM" id="CLU_014662_0_0_1"/>
<evidence type="ECO:0000256" key="5">
    <source>
        <dbReference type="ARBA" id="ARBA00023125"/>
    </source>
</evidence>
<evidence type="ECO:0000256" key="6">
    <source>
        <dbReference type="ARBA" id="ARBA00023163"/>
    </source>
</evidence>
<dbReference type="eggNOG" id="ENOG502SHZK">
    <property type="taxonomic scope" value="Eukaryota"/>
</dbReference>
<evidence type="ECO:0000256" key="1">
    <source>
        <dbReference type="ARBA" id="ARBA00004123"/>
    </source>
</evidence>
<feature type="region of interest" description="Disordered" evidence="8">
    <location>
        <begin position="25"/>
        <end position="56"/>
    </location>
</feature>
<dbReference type="PROSITE" id="PS50048">
    <property type="entry name" value="ZN2_CY6_FUNGAL_2"/>
    <property type="match status" value="1"/>
</dbReference>
<evidence type="ECO:0000256" key="3">
    <source>
        <dbReference type="ARBA" id="ARBA00022833"/>
    </source>
</evidence>
<dbReference type="InterPro" id="IPR036864">
    <property type="entry name" value="Zn2-C6_fun-type_DNA-bd_sf"/>
</dbReference>
<dbReference type="InterPro" id="IPR001138">
    <property type="entry name" value="Zn2Cys6_DnaBD"/>
</dbReference>
<evidence type="ECO:0000313" key="10">
    <source>
        <dbReference type="EMBL" id="ETS80065.1"/>
    </source>
</evidence>
<organism evidence="10 11">
    <name type="scientific">Pestalotiopsis fici (strain W106-1 / CGMCC3.15140)</name>
    <dbReference type="NCBI Taxonomy" id="1229662"/>
    <lineage>
        <taxon>Eukaryota</taxon>
        <taxon>Fungi</taxon>
        <taxon>Dikarya</taxon>
        <taxon>Ascomycota</taxon>
        <taxon>Pezizomycotina</taxon>
        <taxon>Sordariomycetes</taxon>
        <taxon>Xylariomycetidae</taxon>
        <taxon>Amphisphaeriales</taxon>
        <taxon>Sporocadaceae</taxon>
        <taxon>Pestalotiopsis</taxon>
    </lineage>
</organism>
<dbReference type="CDD" id="cd12148">
    <property type="entry name" value="fungal_TF_MHR"/>
    <property type="match status" value="1"/>
</dbReference>
<dbReference type="Pfam" id="PF04082">
    <property type="entry name" value="Fungal_trans"/>
    <property type="match status" value="1"/>
</dbReference>
<feature type="compositionally biased region" description="Polar residues" evidence="8">
    <location>
        <begin position="86"/>
        <end position="100"/>
    </location>
</feature>
<dbReference type="CDD" id="cd00067">
    <property type="entry name" value="GAL4"/>
    <property type="match status" value="1"/>
</dbReference>
<dbReference type="PROSITE" id="PS00463">
    <property type="entry name" value="ZN2_CY6_FUNGAL_1"/>
    <property type="match status" value="1"/>
</dbReference>
<comment type="subcellular location">
    <subcellularLocation>
        <location evidence="1">Nucleus</location>
    </subcellularLocation>
</comment>
<evidence type="ECO:0000256" key="7">
    <source>
        <dbReference type="ARBA" id="ARBA00023242"/>
    </source>
</evidence>
<dbReference type="PANTHER" id="PTHR47782:SF12">
    <property type="entry name" value="ZN(II)2CYS6 TRANSCRIPTION FACTOR (EUROFUNG)"/>
    <property type="match status" value="1"/>
</dbReference>
<dbReference type="SUPFAM" id="SSF57701">
    <property type="entry name" value="Zn2/Cys6 DNA-binding domain"/>
    <property type="match status" value="1"/>
</dbReference>
<keyword evidence="7" id="KW-0539">Nucleus</keyword>
<dbReference type="STRING" id="1229662.W3X1W2"/>
<name>W3X1W2_PESFW</name>